<keyword evidence="2" id="KW-1185">Reference proteome</keyword>
<protein>
    <submittedName>
        <fullName evidence="3">Phosphopantothenoylcysteine decarboxylase subunit VHS3-like isoform X1</fullName>
    </submittedName>
</protein>
<dbReference type="AlphaFoldDB" id="A0A6P8Z613"/>
<dbReference type="KEGG" id="tpal:117645792"/>
<evidence type="ECO:0000313" key="3">
    <source>
        <dbReference type="RefSeq" id="XP_034242107.1"/>
    </source>
</evidence>
<proteinExistence type="predicted"/>
<dbReference type="RefSeq" id="XP_034242107.1">
    <property type="nucleotide sequence ID" value="XM_034386216.1"/>
</dbReference>
<dbReference type="Proteomes" id="UP000515158">
    <property type="component" value="Unplaced"/>
</dbReference>
<dbReference type="GeneID" id="117645792"/>
<feature type="compositionally biased region" description="Polar residues" evidence="1">
    <location>
        <begin position="104"/>
        <end position="113"/>
    </location>
</feature>
<dbReference type="InParanoid" id="A0A6P8Z613"/>
<feature type="region of interest" description="Disordered" evidence="1">
    <location>
        <begin position="1"/>
        <end position="113"/>
    </location>
</feature>
<accession>A0A6P8Z613</accession>
<evidence type="ECO:0000313" key="2">
    <source>
        <dbReference type="Proteomes" id="UP000515158"/>
    </source>
</evidence>
<feature type="compositionally biased region" description="Polar residues" evidence="1">
    <location>
        <begin position="33"/>
        <end position="42"/>
    </location>
</feature>
<name>A0A6P8Z613_THRPL</name>
<organism evidence="3">
    <name type="scientific">Thrips palmi</name>
    <name type="common">Melon thrips</name>
    <dbReference type="NCBI Taxonomy" id="161013"/>
    <lineage>
        <taxon>Eukaryota</taxon>
        <taxon>Metazoa</taxon>
        <taxon>Ecdysozoa</taxon>
        <taxon>Arthropoda</taxon>
        <taxon>Hexapoda</taxon>
        <taxon>Insecta</taxon>
        <taxon>Pterygota</taxon>
        <taxon>Neoptera</taxon>
        <taxon>Paraneoptera</taxon>
        <taxon>Thysanoptera</taxon>
        <taxon>Terebrantia</taxon>
        <taxon>Thripoidea</taxon>
        <taxon>Thripidae</taxon>
        <taxon>Thrips</taxon>
    </lineage>
</organism>
<feature type="compositionally biased region" description="Acidic residues" evidence="1">
    <location>
        <begin position="52"/>
        <end position="97"/>
    </location>
</feature>
<sequence>MQQSAAPAGGKSQISAKRRKADNPSGSDKENGHGTSDNSHLQGNMIRRDGDGDGDDNQEDDDGDDDEEEDDNDVEEEEEEEEEDDDDDDEDDDEDDNGRESAPKKSQNVNKPQKISWLNNETEKFLNICKEKHVVQKIDGTMGQHLTRAKIFKVVAKALKDANVSKVEKTYVHCKKNMGH</sequence>
<reference evidence="3" key="1">
    <citation type="submission" date="2025-08" db="UniProtKB">
        <authorList>
            <consortium name="RefSeq"/>
        </authorList>
    </citation>
    <scope>IDENTIFICATION</scope>
    <source>
        <tissue evidence="3">Total insect</tissue>
    </source>
</reference>
<gene>
    <name evidence="3" type="primary">LOC117645792</name>
</gene>
<evidence type="ECO:0000256" key="1">
    <source>
        <dbReference type="SAM" id="MobiDB-lite"/>
    </source>
</evidence>